<dbReference type="GO" id="GO:0005886">
    <property type="term" value="C:plasma membrane"/>
    <property type="evidence" value="ECO:0007669"/>
    <property type="project" value="UniProtKB-SubCell"/>
</dbReference>
<dbReference type="AlphaFoldDB" id="A0AAJ7WER8"/>
<feature type="transmembrane region" description="Helical" evidence="8">
    <location>
        <begin position="53"/>
        <end position="73"/>
    </location>
</feature>
<evidence type="ECO:0000313" key="9">
    <source>
        <dbReference type="Proteomes" id="UP000694925"/>
    </source>
</evidence>
<name>A0AAJ7WER8_9HYME</name>
<keyword evidence="9" id="KW-1185">Reference proteome</keyword>
<comment type="subcellular location">
    <subcellularLocation>
        <location evidence="1 8">Cell membrane</location>
        <topology evidence="1 8">Multi-pass membrane protein</topology>
    </subcellularLocation>
</comment>
<comment type="caution">
    <text evidence="8">Lacks conserved residue(s) required for the propagation of feature annotation.</text>
</comment>
<feature type="transmembrane region" description="Helical" evidence="8">
    <location>
        <begin position="93"/>
        <end position="117"/>
    </location>
</feature>
<evidence type="ECO:0000256" key="3">
    <source>
        <dbReference type="ARBA" id="ARBA00022692"/>
    </source>
</evidence>
<comment type="similarity">
    <text evidence="8">Belongs to the insect chemoreceptor superfamily. Gustatory receptor (GR) family.</text>
</comment>
<dbReference type="KEGG" id="ccal:108630164"/>
<reference evidence="10" key="1">
    <citation type="submission" date="2025-08" db="UniProtKB">
        <authorList>
            <consortium name="RefSeq"/>
        </authorList>
    </citation>
    <scope>IDENTIFICATION</scope>
    <source>
        <tissue evidence="10">Whole body</tissue>
    </source>
</reference>
<evidence type="ECO:0000256" key="8">
    <source>
        <dbReference type="RuleBase" id="RU363108"/>
    </source>
</evidence>
<evidence type="ECO:0000256" key="4">
    <source>
        <dbReference type="ARBA" id="ARBA00022989"/>
    </source>
</evidence>
<feature type="transmembrane region" description="Helical" evidence="8">
    <location>
        <begin position="192"/>
        <end position="213"/>
    </location>
</feature>
<organism evidence="9 10">
    <name type="scientific">Ceratina calcarata</name>
    <dbReference type="NCBI Taxonomy" id="156304"/>
    <lineage>
        <taxon>Eukaryota</taxon>
        <taxon>Metazoa</taxon>
        <taxon>Ecdysozoa</taxon>
        <taxon>Arthropoda</taxon>
        <taxon>Hexapoda</taxon>
        <taxon>Insecta</taxon>
        <taxon>Pterygota</taxon>
        <taxon>Neoptera</taxon>
        <taxon>Endopterygota</taxon>
        <taxon>Hymenoptera</taxon>
        <taxon>Apocrita</taxon>
        <taxon>Aculeata</taxon>
        <taxon>Apoidea</taxon>
        <taxon>Anthophila</taxon>
        <taxon>Apidae</taxon>
        <taxon>Ceratina</taxon>
        <taxon>Zadontomerus</taxon>
    </lineage>
</organism>
<protein>
    <recommendedName>
        <fullName evidence="8">Gustatory receptor</fullName>
    </recommendedName>
</protein>
<evidence type="ECO:0000256" key="2">
    <source>
        <dbReference type="ARBA" id="ARBA00022475"/>
    </source>
</evidence>
<accession>A0AAJ7WER8</accession>
<gene>
    <name evidence="10" type="primary">LOC108630164</name>
</gene>
<dbReference type="Proteomes" id="UP000694925">
    <property type="component" value="Unplaced"/>
</dbReference>
<dbReference type="GO" id="GO:0043025">
    <property type="term" value="C:neuronal cell body"/>
    <property type="evidence" value="ECO:0007669"/>
    <property type="project" value="TreeGrafter"/>
</dbReference>
<dbReference type="GeneID" id="108630164"/>
<dbReference type="PANTHER" id="PTHR21143">
    <property type="entry name" value="INVERTEBRATE GUSTATORY RECEPTOR"/>
    <property type="match status" value="1"/>
</dbReference>
<keyword evidence="6 8" id="KW-0675">Receptor</keyword>
<dbReference type="GO" id="GO:0007165">
    <property type="term" value="P:signal transduction"/>
    <property type="evidence" value="ECO:0007669"/>
    <property type="project" value="UniProtKB-KW"/>
</dbReference>
<dbReference type="RefSeq" id="XP_026673733.1">
    <property type="nucleotide sequence ID" value="XM_026817932.1"/>
</dbReference>
<evidence type="ECO:0000256" key="5">
    <source>
        <dbReference type="ARBA" id="ARBA00023136"/>
    </source>
</evidence>
<dbReference type="GO" id="GO:0050909">
    <property type="term" value="P:sensory perception of taste"/>
    <property type="evidence" value="ECO:0007669"/>
    <property type="project" value="InterPro"/>
</dbReference>
<keyword evidence="7 8" id="KW-0807">Transducer</keyword>
<feature type="transmembrane region" description="Helical" evidence="8">
    <location>
        <begin position="287"/>
        <end position="311"/>
    </location>
</feature>
<sequence length="460" mass="52199">MGELSEKGRKKVSLGGDLCRSISPIYYLGKLCGLIPVRFLMRSPMEYRVRLHAVDVSYSIFVLMLLLGAEIWGMWRDLKDGWEHSTRLKSRTAVIATCSDVLGVMILTVVCVGGSCFRWNHLQTVMNKLIEVDKKIGVPSMKKIRRFTIGLTICTLAYLWLNSILDFYSWDRKTTISKAMPDKGPINYAPLYFMYTVIISTEIQYTVCTYNIGKRFARLNSNLNDLLNGKRNDNANENNNQISYLRKSEKKKWNLSGKQLILDENRKLYTSSVSELMIVHSSLCDTVSLVNTAFGVVILTVTVTCLLHLVITPYFLIVQAVESNEWIFLLVQGGWCIFHVTRMLIIVQPSYFTVVEGKRTAVLVSRLLSCSFEANTRQELEIFSLQLLHRPLEFSPCGLFDLDRTLITSMAGVVTTYLVILVQFQNADDTKGEVDIIRNATQILRNASPLQNLTGIKINV</sequence>
<keyword evidence="2 8" id="KW-1003">Cell membrane</keyword>
<dbReference type="GO" id="GO:0007635">
    <property type="term" value="P:chemosensory behavior"/>
    <property type="evidence" value="ECO:0007669"/>
    <property type="project" value="TreeGrafter"/>
</dbReference>
<dbReference type="GO" id="GO:0030425">
    <property type="term" value="C:dendrite"/>
    <property type="evidence" value="ECO:0007669"/>
    <property type="project" value="TreeGrafter"/>
</dbReference>
<dbReference type="InterPro" id="IPR013604">
    <property type="entry name" value="7TM_chemorcpt"/>
</dbReference>
<comment type="function">
    <text evidence="8">Gustatory receptor which mediates acceptance or avoidance behavior, depending on its substrates.</text>
</comment>
<keyword evidence="3 8" id="KW-0812">Transmembrane</keyword>
<evidence type="ECO:0000256" key="7">
    <source>
        <dbReference type="ARBA" id="ARBA00023224"/>
    </source>
</evidence>
<dbReference type="GO" id="GO:0030424">
    <property type="term" value="C:axon"/>
    <property type="evidence" value="ECO:0007669"/>
    <property type="project" value="TreeGrafter"/>
</dbReference>
<dbReference type="GO" id="GO:0008049">
    <property type="term" value="P:male courtship behavior"/>
    <property type="evidence" value="ECO:0007669"/>
    <property type="project" value="TreeGrafter"/>
</dbReference>
<evidence type="ECO:0000256" key="6">
    <source>
        <dbReference type="ARBA" id="ARBA00023170"/>
    </source>
</evidence>
<dbReference type="Pfam" id="PF08395">
    <property type="entry name" value="7tm_7"/>
    <property type="match status" value="1"/>
</dbReference>
<keyword evidence="5 8" id="KW-0472">Membrane</keyword>
<proteinExistence type="inferred from homology"/>
<dbReference type="PANTHER" id="PTHR21143:SF123">
    <property type="entry name" value="GUSTATORY RECEPTOR FOR SUGAR TASTE 43A-RELATED"/>
    <property type="match status" value="1"/>
</dbReference>
<keyword evidence="4 8" id="KW-1133">Transmembrane helix</keyword>
<evidence type="ECO:0000313" key="10">
    <source>
        <dbReference type="RefSeq" id="XP_026673733.1"/>
    </source>
</evidence>
<feature type="transmembrane region" description="Helical" evidence="8">
    <location>
        <begin position="326"/>
        <end position="345"/>
    </location>
</feature>
<feature type="transmembrane region" description="Helical" evidence="8">
    <location>
        <begin position="144"/>
        <end position="161"/>
    </location>
</feature>
<evidence type="ECO:0000256" key="1">
    <source>
        <dbReference type="ARBA" id="ARBA00004651"/>
    </source>
</evidence>